<evidence type="ECO:0000313" key="10">
    <source>
        <dbReference type="Proteomes" id="UP000648187"/>
    </source>
</evidence>
<gene>
    <name evidence="9" type="ORF">HW555_009569</name>
</gene>
<comment type="caution">
    <text evidence="6">Lacks conserved residue(s) required for the propagation of feature annotation.</text>
</comment>
<dbReference type="Pfam" id="PF02453">
    <property type="entry name" value="Reticulon"/>
    <property type="match status" value="1"/>
</dbReference>
<dbReference type="AlphaFoldDB" id="A0A835GBP8"/>
<feature type="domain" description="Reticulon" evidence="8">
    <location>
        <begin position="384"/>
        <end position="455"/>
    </location>
</feature>
<keyword evidence="3 6" id="KW-0256">Endoplasmic reticulum</keyword>
<accession>A0A835GBP8</accession>
<comment type="subcellular location">
    <subcellularLocation>
        <location evidence="1 6">Endoplasmic reticulum membrane</location>
        <topology evidence="1 6">Multi-pass membrane protein</topology>
    </subcellularLocation>
</comment>
<name>A0A835GBP8_SPOEX</name>
<dbReference type="PANTHER" id="PTHR45799:SF2">
    <property type="entry name" value="RETICULON-LIKE PROTEIN"/>
    <property type="match status" value="1"/>
</dbReference>
<comment type="caution">
    <text evidence="9">The sequence shown here is derived from an EMBL/GenBank/DDBJ whole genome shotgun (WGS) entry which is preliminary data.</text>
</comment>
<dbReference type="EMBL" id="JACKWZ010000216">
    <property type="protein sequence ID" value="KAF9411703.1"/>
    <property type="molecule type" value="Genomic_DNA"/>
</dbReference>
<keyword evidence="4 6" id="KW-1133">Transmembrane helix</keyword>
<feature type="region of interest" description="Disordered" evidence="7">
    <location>
        <begin position="200"/>
        <end position="225"/>
    </location>
</feature>
<evidence type="ECO:0000256" key="3">
    <source>
        <dbReference type="ARBA" id="ARBA00022824"/>
    </source>
</evidence>
<dbReference type="GO" id="GO:0005789">
    <property type="term" value="C:endoplasmic reticulum membrane"/>
    <property type="evidence" value="ECO:0007669"/>
    <property type="project" value="UniProtKB-SubCell"/>
</dbReference>
<evidence type="ECO:0000256" key="2">
    <source>
        <dbReference type="ARBA" id="ARBA00022692"/>
    </source>
</evidence>
<evidence type="ECO:0000256" key="5">
    <source>
        <dbReference type="ARBA" id="ARBA00023136"/>
    </source>
</evidence>
<dbReference type="InterPro" id="IPR003388">
    <property type="entry name" value="Reticulon"/>
</dbReference>
<keyword evidence="10" id="KW-1185">Reference proteome</keyword>
<evidence type="ECO:0000313" key="9">
    <source>
        <dbReference type="EMBL" id="KAF9411703.1"/>
    </source>
</evidence>
<evidence type="ECO:0000256" key="6">
    <source>
        <dbReference type="RuleBase" id="RU363132"/>
    </source>
</evidence>
<protein>
    <recommendedName>
        <fullName evidence="6">Reticulon-like protein</fullName>
    </recommendedName>
</protein>
<dbReference type="PANTHER" id="PTHR45799">
    <property type="entry name" value="RETICULON-LIKE PROTEIN"/>
    <property type="match status" value="1"/>
</dbReference>
<feature type="transmembrane region" description="Helical" evidence="6">
    <location>
        <begin position="399"/>
        <end position="427"/>
    </location>
</feature>
<keyword evidence="5 6" id="KW-0472">Membrane</keyword>
<evidence type="ECO:0000256" key="1">
    <source>
        <dbReference type="ARBA" id="ARBA00004477"/>
    </source>
</evidence>
<dbReference type="Proteomes" id="UP000648187">
    <property type="component" value="Unassembled WGS sequence"/>
</dbReference>
<keyword evidence="2 6" id="KW-0812">Transmembrane</keyword>
<evidence type="ECO:0000259" key="8">
    <source>
        <dbReference type="PROSITE" id="PS50845"/>
    </source>
</evidence>
<evidence type="ECO:0000256" key="7">
    <source>
        <dbReference type="SAM" id="MobiDB-lite"/>
    </source>
</evidence>
<dbReference type="PROSITE" id="PS50845">
    <property type="entry name" value="RETICULON"/>
    <property type="match status" value="1"/>
</dbReference>
<evidence type="ECO:0000256" key="4">
    <source>
        <dbReference type="ARBA" id="ARBA00022989"/>
    </source>
</evidence>
<dbReference type="InterPro" id="IPR046964">
    <property type="entry name" value="RTN1-4"/>
</dbReference>
<dbReference type="GO" id="GO:0030424">
    <property type="term" value="C:axon"/>
    <property type="evidence" value="ECO:0007669"/>
    <property type="project" value="TreeGrafter"/>
</dbReference>
<sequence>MVRVRTCVPRCKAVVVLQHARGDGHTWWFAGLLVRMRATRRERGGCAAGRGGRARCGAAPPVSTRESGAARAPSAAFIHLTFALHAWFDPQRLHPEGEWSWVTEGRNTFRWRVANRAARRPGSAARLALRPCTVTHYRQLALVVFVQAQCYPAPRWHGAARGGEVSRGSGCSAVSAAGQRHGDVCERQGRVALAMCAPPPGSPAPLTPSPWRVPSTRRDTTRSQSLCRPEDQVLSPRDSCYPPLFRETFCLCGLPGLLLPVDVERRPLSCNVASSSAFRPSPSASTRTCYRLCRRLTMVIHSSKYRVARVRRLVPWTGSDGACGCRWLLERDISVPAERAQSLAAAATAHLNAALARAAQSEACSAACRRGNVQCVTMLVVGCRLFLVEDLVDSLKFGVLLWCLTYVGACFNGITLIILGWIALFTLPKAYEMNKAQVDANLELVRGKINEISAK</sequence>
<proteinExistence type="predicted"/>
<organism evidence="9 10">
    <name type="scientific">Spodoptera exigua</name>
    <name type="common">Beet armyworm</name>
    <name type="synonym">Noctua fulgens</name>
    <dbReference type="NCBI Taxonomy" id="7107"/>
    <lineage>
        <taxon>Eukaryota</taxon>
        <taxon>Metazoa</taxon>
        <taxon>Ecdysozoa</taxon>
        <taxon>Arthropoda</taxon>
        <taxon>Hexapoda</taxon>
        <taxon>Insecta</taxon>
        <taxon>Pterygota</taxon>
        <taxon>Neoptera</taxon>
        <taxon>Endopterygota</taxon>
        <taxon>Lepidoptera</taxon>
        <taxon>Glossata</taxon>
        <taxon>Ditrysia</taxon>
        <taxon>Noctuoidea</taxon>
        <taxon>Noctuidae</taxon>
        <taxon>Amphipyrinae</taxon>
        <taxon>Spodoptera</taxon>
    </lineage>
</organism>
<reference evidence="9" key="1">
    <citation type="submission" date="2020-08" db="EMBL/GenBank/DDBJ databases">
        <title>Spodoptera exigua strain:BAW_Kor-Di-RS1 Genome sequencing and assembly.</title>
        <authorList>
            <person name="Kim J."/>
            <person name="Nam H.Y."/>
            <person name="Kwon M."/>
            <person name="Choi J.H."/>
            <person name="Cho S.R."/>
            <person name="Kim G.-H."/>
        </authorList>
    </citation>
    <scope>NUCLEOTIDE SEQUENCE</scope>
    <source>
        <strain evidence="9">BAW_Kor-Di-RS1</strain>
        <tissue evidence="9">Whole-body</tissue>
    </source>
</reference>